<reference evidence="3 5" key="2">
    <citation type="submission" date="2024-07" db="EMBL/GenBank/DDBJ databases">
        <authorList>
            <person name="Akdeniz Z."/>
        </authorList>
    </citation>
    <scope>NUCLEOTIDE SEQUENCE [LARGE SCALE GENOMIC DNA]</scope>
</reference>
<reference evidence="2" key="1">
    <citation type="submission" date="2023-06" db="EMBL/GenBank/DDBJ databases">
        <authorList>
            <person name="Kurt Z."/>
        </authorList>
    </citation>
    <scope>NUCLEOTIDE SEQUENCE</scope>
</reference>
<protein>
    <submittedName>
        <fullName evidence="2">Uncharacterized protein</fullName>
    </submittedName>
</protein>
<accession>A0AA86UK13</accession>
<evidence type="ECO:0000313" key="1">
    <source>
        <dbReference type="EMBL" id="CAI9929607.1"/>
    </source>
</evidence>
<evidence type="ECO:0000313" key="5">
    <source>
        <dbReference type="Proteomes" id="UP001642409"/>
    </source>
</evidence>
<proteinExistence type="predicted"/>
<dbReference type="AlphaFoldDB" id="A0AA86UK13"/>
<dbReference type="EMBL" id="CAXDID020000029">
    <property type="protein sequence ID" value="CAL5992728.1"/>
    <property type="molecule type" value="Genomic_DNA"/>
</dbReference>
<evidence type="ECO:0000313" key="4">
    <source>
        <dbReference type="EMBL" id="CAL6106628.1"/>
    </source>
</evidence>
<dbReference type="EMBL" id="CAXDID020000613">
    <property type="protein sequence ID" value="CAL6106628.1"/>
    <property type="molecule type" value="Genomic_DNA"/>
</dbReference>
<gene>
    <name evidence="3" type="ORF">HINF_LOCUS12721</name>
    <name evidence="1" type="ORF">HINF_LOCUS17252</name>
    <name evidence="2" type="ORF">HINF_LOCUS30348</name>
    <name evidence="4" type="ORF">HINF_LOCUS73834</name>
</gene>
<dbReference type="InterPro" id="IPR009057">
    <property type="entry name" value="Homeodomain-like_sf"/>
</dbReference>
<dbReference type="Proteomes" id="UP001642409">
    <property type="component" value="Unassembled WGS sequence"/>
</dbReference>
<comment type="caution">
    <text evidence="2">The sequence shown here is derived from an EMBL/GenBank/DDBJ whole genome shotgun (WGS) entry which is preliminary data.</text>
</comment>
<evidence type="ECO:0000313" key="3">
    <source>
        <dbReference type="EMBL" id="CAL5992728.1"/>
    </source>
</evidence>
<keyword evidence="5" id="KW-1185">Reference proteome</keyword>
<dbReference type="EMBL" id="CATOUU010000704">
    <property type="protein sequence ID" value="CAI9942703.1"/>
    <property type="molecule type" value="Genomic_DNA"/>
</dbReference>
<name>A0AA86UK13_9EUKA</name>
<organism evidence="2">
    <name type="scientific">Hexamita inflata</name>
    <dbReference type="NCBI Taxonomy" id="28002"/>
    <lineage>
        <taxon>Eukaryota</taxon>
        <taxon>Metamonada</taxon>
        <taxon>Diplomonadida</taxon>
        <taxon>Hexamitidae</taxon>
        <taxon>Hexamitinae</taxon>
        <taxon>Hexamita</taxon>
    </lineage>
</organism>
<evidence type="ECO:0000313" key="2">
    <source>
        <dbReference type="EMBL" id="CAI9942703.1"/>
    </source>
</evidence>
<dbReference type="SUPFAM" id="SSF46689">
    <property type="entry name" value="Homeodomain-like"/>
    <property type="match status" value="1"/>
</dbReference>
<dbReference type="EMBL" id="CATOUU010000440">
    <property type="protein sequence ID" value="CAI9929607.1"/>
    <property type="molecule type" value="Genomic_DNA"/>
</dbReference>
<sequence length="208" mass="25067">MPIHRWTEVEKLNYFELVGNCTVNNVINWQSVFNNQTQHLKCHTPKECEDIYYKLKKADKLFEQRKQLFSQWSPQQLLILILSANYLSQNFEKIQQIFFQDKTEDEIRQKYNNYIAKQDQQIQILIQNKYLPDQFFKKEQMIEQHMSQFVEKYKTELQKINKKTQILSSGSFNDSFEQKFDDISDISKINEKSFNKLLDNIDANSQDQ</sequence>